<organism evidence="2 3">
    <name type="scientific">Drosophila lebanonensis</name>
    <name type="common">Fruit fly</name>
    <name type="synonym">Scaptodrosophila lebanonensis</name>
    <dbReference type="NCBI Taxonomy" id="7225"/>
    <lineage>
        <taxon>Eukaryota</taxon>
        <taxon>Metazoa</taxon>
        <taxon>Ecdysozoa</taxon>
        <taxon>Arthropoda</taxon>
        <taxon>Hexapoda</taxon>
        <taxon>Insecta</taxon>
        <taxon>Pterygota</taxon>
        <taxon>Neoptera</taxon>
        <taxon>Endopterygota</taxon>
        <taxon>Diptera</taxon>
        <taxon>Brachycera</taxon>
        <taxon>Muscomorpha</taxon>
        <taxon>Ephydroidea</taxon>
        <taxon>Drosophilidae</taxon>
        <taxon>Scaptodrosophila</taxon>
    </lineage>
</organism>
<keyword evidence="2" id="KW-1185">Reference proteome</keyword>
<gene>
    <name evidence="3" type="primary">LOC115625544</name>
</gene>
<evidence type="ECO:0000313" key="3">
    <source>
        <dbReference type="RefSeq" id="XP_030376481.1"/>
    </source>
</evidence>
<feature type="compositionally biased region" description="Basic residues" evidence="1">
    <location>
        <begin position="243"/>
        <end position="253"/>
    </location>
</feature>
<feature type="region of interest" description="Disordered" evidence="1">
    <location>
        <begin position="366"/>
        <end position="387"/>
    </location>
</feature>
<dbReference type="AlphaFoldDB" id="A0A6J2TIH5"/>
<dbReference type="Proteomes" id="UP000504634">
    <property type="component" value="Unplaced"/>
</dbReference>
<accession>A0A6J2TIH5</accession>
<reference evidence="3" key="1">
    <citation type="submission" date="2025-08" db="UniProtKB">
        <authorList>
            <consortium name="RefSeq"/>
        </authorList>
    </citation>
    <scope>IDENTIFICATION</scope>
    <source>
        <strain evidence="3">11010-0011.00</strain>
        <tissue evidence="3">Whole body</tissue>
    </source>
</reference>
<dbReference type="GeneID" id="115625544"/>
<dbReference type="RefSeq" id="XP_030376481.1">
    <property type="nucleotide sequence ID" value="XM_030520621.1"/>
</dbReference>
<evidence type="ECO:0000313" key="2">
    <source>
        <dbReference type="Proteomes" id="UP000504634"/>
    </source>
</evidence>
<evidence type="ECO:0000256" key="1">
    <source>
        <dbReference type="SAM" id="MobiDB-lite"/>
    </source>
</evidence>
<sequence>MRPNISVYRAPPDREAPFSRYFAQPSVLQPLWSNVPRSPPNLANVSCYQLQQPHHLNPNATRTHQQPQSMPQLNALYNNVPPPQIHHSTANGHFALPPLVNQQRVNECAGIPLISNSCSHLTPSQRQRMLRKATHSPKNWTQTPPPTPNSKILQLAVHAQGMPLLQTHKQRHQQTGAHWSYNSTATTANSHKLSDKTRGLRYQSSKLPVPHSKEQQAPVEHPPGNSSSGQDVSPADTCLPRIIKPRKRRKKDRKPMASGVFLEMDVEVQPATPSSVSLPVSFTRKPCSSAEELLGSLKGTPNTSACHTVPVHLSSPSTMLPYTQQQQLQLQQHPVSQQHDDTHGVCFCRDCDPLRSLWDYPLRRSLSDSSSEQCSGSSSTSSMHSSSDTSCASSVCSQSMHNNNNNNFDETEHFAPITGSSSRANIVGVIGSQRSGNNSANSNDVTVAQNESNDSVYGDILSGINIADDLFGNSINSNTKHSPFGRAERLLNESINEISRKLIETCAVNETAPSGPIFVAAVANSCSSDTGIESAGSYKCDALVFNFDHLNLADTNFSLTPPTALDILLDCNNNNGNIKAVEQQQFYNNCFDLVWRQQRDADSKDASVKDGGSGSDSSNNNATPTSLGLGTVEKLKPAFSTTS</sequence>
<feature type="region of interest" description="Disordered" evidence="1">
    <location>
        <begin position="168"/>
        <end position="256"/>
    </location>
</feature>
<feature type="compositionally biased region" description="Low complexity" evidence="1">
    <location>
        <begin position="367"/>
        <end position="387"/>
    </location>
</feature>
<feature type="compositionally biased region" description="Polar residues" evidence="1">
    <location>
        <begin position="173"/>
        <end position="191"/>
    </location>
</feature>
<dbReference type="OrthoDB" id="7764816at2759"/>
<feature type="region of interest" description="Disordered" evidence="1">
    <location>
        <begin position="124"/>
        <end position="150"/>
    </location>
</feature>
<protein>
    <submittedName>
        <fullName evidence="3">Uncharacterized protein LOC115625544</fullName>
    </submittedName>
</protein>
<name>A0A6J2TIH5_DROLE</name>
<feature type="region of interest" description="Disordered" evidence="1">
    <location>
        <begin position="602"/>
        <end position="643"/>
    </location>
</feature>
<proteinExistence type="predicted"/>